<keyword evidence="2 7" id="KW-0378">Hydrolase</keyword>
<evidence type="ECO:0000259" key="12">
    <source>
        <dbReference type="PROSITE" id="PS51195"/>
    </source>
</evidence>
<feature type="compositionally biased region" description="Polar residues" evidence="9">
    <location>
        <begin position="647"/>
        <end position="659"/>
    </location>
</feature>
<comment type="domain">
    <text evidence="8">The Q motif is unique to and characteristic of the DEAD box family of RNA helicases and controls ATP binding and hydrolysis.</text>
</comment>
<sequence>MKKQHKFRKEPHTTPNYDAIKEVDPTTLKYFDKFPLSKPVLNALKTNGFSKPTEIQRLALKHALLGNDIVAEAVTGSGKTLGFLIPMLERLFAERITTFDGPVAVILTPTRELARQICLVLKRFCANFKFTILDIMGGKNSESKRFEWNAVSGANILIGTPGRLAQHMTENPLLDMSNLRILVLDEADRLLDSTFRGDVDTIMTNISPERQIMLFSATQTNTISQLARLHMRDPVVLSTKQLSTSHMPEKLIQSYAVVPLERKLDTLWVFLQSHCKKKIIVFFSTQKQVRYTYELFQKLRPYFRVMEMRGNMLQLKRFKVYDRFAGTPTGCVLLATNVAERGLDFPAVDWVVQFDCPRELDDYVHRVGRTARIGNAGRAITFLLPSETGLLDLLRDRNVQLKEQKFSDAQVGHPVSGRAPALLAAKPELATAARYAFNAYLNDYCLGAGAPGRRKVGIGSIFDPSALPLPAFAASLGLPSLPEFPKRFSAWMSSVSTPVNSVKQLTTVSWDPTLNALSRDIPAFPDGSGSERDESDGFLLRKPQYISVLGETDQQSAKRKLLDLVNSSSESNQSDSEAKNSKKTSSEQTANINNISSKKRTRIQRAKSELRRNIRTHSKVVFDETGQPISKTVGGVPVLPKEVLGNQKEQSTEAATSPDDTTKRLDVERERQYLREVVDKKDREIWKLHRKEQNRLQRKKLKEARLKIQARSGAALRTSRDEDIDSGGKEEFENDGSDDGHHRDTGDSNADLDYEDYPFPTKRHKE</sequence>
<accession>A0A4E0RWV6</accession>
<feature type="compositionally biased region" description="Low complexity" evidence="9">
    <location>
        <begin position="566"/>
        <end position="575"/>
    </location>
</feature>
<gene>
    <name evidence="13" type="ORF">D915_009229</name>
</gene>
<feature type="region of interest" description="Disordered" evidence="9">
    <location>
        <begin position="705"/>
        <end position="766"/>
    </location>
</feature>
<dbReference type="Proteomes" id="UP000230066">
    <property type="component" value="Unassembled WGS sequence"/>
</dbReference>
<feature type="short sequence motif" description="Q motif" evidence="6">
    <location>
        <begin position="29"/>
        <end position="57"/>
    </location>
</feature>
<dbReference type="EC" id="3.6.4.13" evidence="8"/>
<dbReference type="GO" id="GO:0016787">
    <property type="term" value="F:hydrolase activity"/>
    <property type="evidence" value="ECO:0007669"/>
    <property type="project" value="UniProtKB-KW"/>
</dbReference>
<feature type="domain" description="Helicase ATP-binding" evidence="10">
    <location>
        <begin position="60"/>
        <end position="237"/>
    </location>
</feature>
<evidence type="ECO:0000256" key="2">
    <source>
        <dbReference type="ARBA" id="ARBA00022801"/>
    </source>
</evidence>
<organism evidence="13 14">
    <name type="scientific">Fasciola hepatica</name>
    <name type="common">Liver fluke</name>
    <dbReference type="NCBI Taxonomy" id="6192"/>
    <lineage>
        <taxon>Eukaryota</taxon>
        <taxon>Metazoa</taxon>
        <taxon>Spiralia</taxon>
        <taxon>Lophotrochozoa</taxon>
        <taxon>Platyhelminthes</taxon>
        <taxon>Trematoda</taxon>
        <taxon>Digenea</taxon>
        <taxon>Plagiorchiida</taxon>
        <taxon>Echinostomata</taxon>
        <taxon>Echinostomatoidea</taxon>
        <taxon>Fasciolidae</taxon>
        <taxon>Fasciola</taxon>
    </lineage>
</organism>
<feature type="domain" description="DEAD-box RNA helicase Q" evidence="12">
    <location>
        <begin position="29"/>
        <end position="57"/>
    </location>
</feature>
<dbReference type="GO" id="GO:0003723">
    <property type="term" value="F:RNA binding"/>
    <property type="evidence" value="ECO:0007669"/>
    <property type="project" value="UniProtKB-UniRule"/>
</dbReference>
<feature type="region of interest" description="Disordered" evidence="9">
    <location>
        <begin position="645"/>
        <end position="667"/>
    </location>
</feature>
<evidence type="ECO:0000256" key="7">
    <source>
        <dbReference type="RuleBase" id="RU000492"/>
    </source>
</evidence>
<keyword evidence="5 8" id="KW-0694">RNA-binding</keyword>
<dbReference type="CDD" id="cd18787">
    <property type="entry name" value="SF2_C_DEAD"/>
    <property type="match status" value="1"/>
</dbReference>
<dbReference type="GO" id="GO:0003724">
    <property type="term" value="F:RNA helicase activity"/>
    <property type="evidence" value="ECO:0007669"/>
    <property type="project" value="UniProtKB-EC"/>
</dbReference>
<evidence type="ECO:0000313" key="14">
    <source>
        <dbReference type="Proteomes" id="UP000230066"/>
    </source>
</evidence>
<dbReference type="GO" id="GO:0005524">
    <property type="term" value="F:ATP binding"/>
    <property type="evidence" value="ECO:0007669"/>
    <property type="project" value="UniProtKB-UniRule"/>
</dbReference>
<evidence type="ECO:0000313" key="13">
    <source>
        <dbReference type="EMBL" id="THD19850.1"/>
    </source>
</evidence>
<dbReference type="AlphaFoldDB" id="A0A4E0RWV6"/>
<dbReference type="InterPro" id="IPR014014">
    <property type="entry name" value="RNA_helicase_DEAD_Q_motif"/>
</dbReference>
<feature type="region of interest" description="Disordered" evidence="9">
    <location>
        <begin position="564"/>
        <end position="612"/>
    </location>
</feature>
<evidence type="ECO:0000256" key="6">
    <source>
        <dbReference type="PROSITE-ProRule" id="PRU00552"/>
    </source>
</evidence>
<comment type="caution">
    <text evidence="13">The sequence shown here is derived from an EMBL/GenBank/DDBJ whole genome shotgun (WGS) entry which is preliminary data.</text>
</comment>
<dbReference type="InterPro" id="IPR001650">
    <property type="entry name" value="Helicase_C-like"/>
</dbReference>
<dbReference type="PROSITE" id="PS00039">
    <property type="entry name" value="DEAD_ATP_HELICASE"/>
    <property type="match status" value="1"/>
</dbReference>
<keyword evidence="14" id="KW-1185">Reference proteome</keyword>
<dbReference type="InterPro" id="IPR014001">
    <property type="entry name" value="Helicase_ATP-bd"/>
</dbReference>
<feature type="compositionally biased region" description="Basic and acidic residues" evidence="9">
    <location>
        <begin position="718"/>
        <end position="731"/>
    </location>
</feature>
<dbReference type="PANTHER" id="PTHR24031">
    <property type="entry name" value="RNA HELICASE"/>
    <property type="match status" value="1"/>
</dbReference>
<dbReference type="InterPro" id="IPR027417">
    <property type="entry name" value="P-loop_NTPase"/>
</dbReference>
<comment type="similarity">
    <text evidence="7">Belongs to the DEAD box helicase family.</text>
</comment>
<dbReference type="InterPro" id="IPR011545">
    <property type="entry name" value="DEAD/DEAH_box_helicase_dom"/>
</dbReference>
<evidence type="ECO:0000256" key="8">
    <source>
        <dbReference type="RuleBase" id="RU365068"/>
    </source>
</evidence>
<evidence type="ECO:0000256" key="5">
    <source>
        <dbReference type="ARBA" id="ARBA00022884"/>
    </source>
</evidence>
<protein>
    <recommendedName>
        <fullName evidence="8">ATP-dependent RNA helicase</fullName>
        <ecNumber evidence="8">3.6.4.13</ecNumber>
    </recommendedName>
</protein>
<dbReference type="InterPro" id="IPR000629">
    <property type="entry name" value="RNA-helicase_DEAD-box_CS"/>
</dbReference>
<dbReference type="Gene3D" id="3.40.50.300">
    <property type="entry name" value="P-loop containing nucleotide triphosphate hydrolases"/>
    <property type="match status" value="2"/>
</dbReference>
<dbReference type="Pfam" id="PF00271">
    <property type="entry name" value="Helicase_C"/>
    <property type="match status" value="1"/>
</dbReference>
<dbReference type="EMBL" id="JXXN02005513">
    <property type="protein sequence ID" value="THD19850.1"/>
    <property type="molecule type" value="Genomic_DNA"/>
</dbReference>
<reference evidence="13" key="1">
    <citation type="submission" date="2019-03" db="EMBL/GenBank/DDBJ databases">
        <title>Improved annotation for the trematode Fasciola hepatica.</title>
        <authorList>
            <person name="Choi Y.-J."/>
            <person name="Martin J."/>
            <person name="Mitreva M."/>
        </authorList>
    </citation>
    <scope>NUCLEOTIDE SEQUENCE [LARGE SCALE GENOMIC DNA]</scope>
</reference>
<evidence type="ECO:0000259" key="11">
    <source>
        <dbReference type="PROSITE" id="PS51194"/>
    </source>
</evidence>
<dbReference type="PROSITE" id="PS51192">
    <property type="entry name" value="HELICASE_ATP_BIND_1"/>
    <property type="match status" value="1"/>
</dbReference>
<name>A0A4E0RWV6_FASHE</name>
<evidence type="ECO:0000259" key="10">
    <source>
        <dbReference type="PROSITE" id="PS51192"/>
    </source>
</evidence>
<comment type="function">
    <text evidence="8">RNA helicase.</text>
</comment>
<feature type="domain" description="Helicase C-terminal" evidence="11">
    <location>
        <begin position="263"/>
        <end position="412"/>
    </location>
</feature>
<evidence type="ECO:0000256" key="3">
    <source>
        <dbReference type="ARBA" id="ARBA00022806"/>
    </source>
</evidence>
<keyword evidence="1 7" id="KW-0547">Nucleotide-binding</keyword>
<dbReference type="PROSITE" id="PS51195">
    <property type="entry name" value="Q_MOTIF"/>
    <property type="match status" value="1"/>
</dbReference>
<proteinExistence type="inferred from homology"/>
<dbReference type="SMART" id="SM00487">
    <property type="entry name" value="DEXDc"/>
    <property type="match status" value="1"/>
</dbReference>
<feature type="compositionally biased region" description="Polar residues" evidence="9">
    <location>
        <begin position="586"/>
        <end position="596"/>
    </location>
</feature>
<keyword evidence="3 7" id="KW-0347">Helicase</keyword>
<comment type="catalytic activity">
    <reaction evidence="8">
        <text>ATP + H2O = ADP + phosphate + H(+)</text>
        <dbReference type="Rhea" id="RHEA:13065"/>
        <dbReference type="ChEBI" id="CHEBI:15377"/>
        <dbReference type="ChEBI" id="CHEBI:15378"/>
        <dbReference type="ChEBI" id="CHEBI:30616"/>
        <dbReference type="ChEBI" id="CHEBI:43474"/>
        <dbReference type="ChEBI" id="CHEBI:456216"/>
        <dbReference type="EC" id="3.6.4.13"/>
    </reaction>
</comment>
<dbReference type="PROSITE" id="PS51194">
    <property type="entry name" value="HELICASE_CTER"/>
    <property type="match status" value="1"/>
</dbReference>
<evidence type="ECO:0000256" key="4">
    <source>
        <dbReference type="ARBA" id="ARBA00022840"/>
    </source>
</evidence>
<dbReference type="Pfam" id="PF00270">
    <property type="entry name" value="DEAD"/>
    <property type="match status" value="1"/>
</dbReference>
<evidence type="ECO:0000256" key="1">
    <source>
        <dbReference type="ARBA" id="ARBA00022741"/>
    </source>
</evidence>
<dbReference type="SUPFAM" id="SSF52540">
    <property type="entry name" value="P-loop containing nucleoside triphosphate hydrolases"/>
    <property type="match status" value="1"/>
</dbReference>
<keyword evidence="4 7" id="KW-0067">ATP-binding</keyword>
<dbReference type="SMART" id="SM00490">
    <property type="entry name" value="HELICc"/>
    <property type="match status" value="1"/>
</dbReference>
<evidence type="ECO:0000256" key="9">
    <source>
        <dbReference type="SAM" id="MobiDB-lite"/>
    </source>
</evidence>